<evidence type="ECO:0000313" key="4">
    <source>
        <dbReference type="EMBL" id="QHT25739.1"/>
    </source>
</evidence>
<name>A0A6C0EBU0_9ZZZZ</name>
<dbReference type="InterPro" id="IPR007537">
    <property type="entry name" value="tRNAHis_GuaTrfase_Thg1"/>
</dbReference>
<dbReference type="Pfam" id="PF04446">
    <property type="entry name" value="Thg1"/>
    <property type="match status" value="1"/>
</dbReference>
<evidence type="ECO:0000256" key="1">
    <source>
        <dbReference type="SAM" id="MobiDB-lite"/>
    </source>
</evidence>
<feature type="compositionally biased region" description="Acidic residues" evidence="1">
    <location>
        <begin position="50"/>
        <end position="68"/>
    </location>
</feature>
<feature type="domain" description="tRNAHis guanylyltransferase catalytic" evidence="3">
    <location>
        <begin position="92"/>
        <end position="243"/>
    </location>
</feature>
<keyword evidence="2" id="KW-0812">Transmembrane</keyword>
<protein>
    <recommendedName>
        <fullName evidence="3">tRNAHis guanylyltransferase catalytic domain-containing protein</fullName>
    </recommendedName>
</protein>
<dbReference type="GO" id="GO:0000287">
    <property type="term" value="F:magnesium ion binding"/>
    <property type="evidence" value="ECO:0007669"/>
    <property type="project" value="InterPro"/>
</dbReference>
<evidence type="ECO:0000259" key="3">
    <source>
        <dbReference type="Pfam" id="PF04446"/>
    </source>
</evidence>
<proteinExistence type="predicted"/>
<reference evidence="4" key="1">
    <citation type="journal article" date="2020" name="Nature">
        <title>Giant virus diversity and host interactions through global metagenomics.</title>
        <authorList>
            <person name="Schulz F."/>
            <person name="Roux S."/>
            <person name="Paez-Espino D."/>
            <person name="Jungbluth S."/>
            <person name="Walsh D.A."/>
            <person name="Denef V.J."/>
            <person name="McMahon K.D."/>
            <person name="Konstantinidis K.T."/>
            <person name="Eloe-Fadrosh E.A."/>
            <person name="Kyrpides N.C."/>
            <person name="Woyke T."/>
        </authorList>
    </citation>
    <scope>NUCLEOTIDE SEQUENCE</scope>
    <source>
        <strain evidence="4">GVMAG-M-3300023179-27</strain>
    </source>
</reference>
<dbReference type="AlphaFoldDB" id="A0A6C0EBU0"/>
<dbReference type="GO" id="GO:0008193">
    <property type="term" value="F:tRNA guanylyltransferase activity"/>
    <property type="evidence" value="ECO:0007669"/>
    <property type="project" value="InterPro"/>
</dbReference>
<dbReference type="Gene3D" id="3.30.70.3000">
    <property type="match status" value="1"/>
</dbReference>
<dbReference type="EMBL" id="MN739774">
    <property type="protein sequence ID" value="QHT25739.1"/>
    <property type="molecule type" value="Genomic_DNA"/>
</dbReference>
<feature type="transmembrane region" description="Helical" evidence="2">
    <location>
        <begin position="6"/>
        <end position="28"/>
    </location>
</feature>
<accession>A0A6C0EBU0</accession>
<organism evidence="4">
    <name type="scientific">viral metagenome</name>
    <dbReference type="NCBI Taxonomy" id="1070528"/>
    <lineage>
        <taxon>unclassified sequences</taxon>
        <taxon>metagenomes</taxon>
        <taxon>organismal metagenomes</taxon>
    </lineage>
</organism>
<evidence type="ECO:0000256" key="2">
    <source>
        <dbReference type="SAM" id="Phobius"/>
    </source>
</evidence>
<dbReference type="InterPro" id="IPR024956">
    <property type="entry name" value="tRNAHis_GuaTrfase_cat"/>
</dbReference>
<feature type="region of interest" description="Disordered" evidence="1">
    <location>
        <begin position="42"/>
        <end position="68"/>
    </location>
</feature>
<sequence length="360" mass="42579">MYTFVAAPLIFAFGMVTCKMLTLIYNFFKYTRNDNRFRHTGDEEVHISQSDDDSDKDEDADESDEEVDDYKLENDIPKNLCERMQYYESRTMDTFAIIPPYLPFIIRLDGRGFSKLLRKLKYYAWTNHQSVYSSEFNNAMIRTAEDLITTFSASTAYTHSDEITLIFPPACTYDEFIQKQNKSVHIFKGKITKLLSIIASHTSVRFNKHFRDAMTENNMTEMITEYNKDKYCFTFDARPLVFPTEVTYEIVNHMIWRSKYDCYRNYISMYSDKYLGKTTTEGISTNKRIEMLKEMGVDFDNEKDKSMRNGVYVKLEKYEKSDRESSLDDKKVIRKQTKLFVLPDIKCDDETIRMMLNKNL</sequence>
<dbReference type="InterPro" id="IPR038469">
    <property type="entry name" value="tRNAHis_GuaTrfase_Thg1_sf"/>
</dbReference>
<dbReference type="PANTHER" id="PTHR12729">
    <property type="entry name" value="TRNA(HIS) GUANYLYLTRANSFERASE-RELATED"/>
    <property type="match status" value="1"/>
</dbReference>
<dbReference type="PANTHER" id="PTHR12729:SF1">
    <property type="entry name" value="TRNAHIS GUANYLYLTRANSFERASE CATALYTIC DOMAIN-CONTAINING PROTEIN"/>
    <property type="match status" value="1"/>
</dbReference>
<keyword evidence="2" id="KW-0472">Membrane</keyword>
<keyword evidence="2" id="KW-1133">Transmembrane helix</keyword>
<dbReference type="GO" id="GO:0006400">
    <property type="term" value="P:tRNA modification"/>
    <property type="evidence" value="ECO:0007669"/>
    <property type="project" value="InterPro"/>
</dbReference>